<evidence type="ECO:0000256" key="1">
    <source>
        <dbReference type="ARBA" id="ARBA00004651"/>
    </source>
</evidence>
<feature type="transmembrane region" description="Helical" evidence="8">
    <location>
        <begin position="128"/>
        <end position="149"/>
    </location>
</feature>
<feature type="transmembrane region" description="Helical" evidence="8">
    <location>
        <begin position="12"/>
        <end position="33"/>
    </location>
</feature>
<dbReference type="InterPro" id="IPR050833">
    <property type="entry name" value="Poly_Biosynth_Transport"/>
</dbReference>
<dbReference type="InterPro" id="IPR004268">
    <property type="entry name" value="MurJ"/>
</dbReference>
<feature type="transmembrane region" description="Helical" evidence="8">
    <location>
        <begin position="506"/>
        <end position="529"/>
    </location>
</feature>
<sequence>MKEKERGQGQTFLKGALVLGCANLIVKIIGALFKVPLYDVLEESGSGLFNVAYQIYTFMFIIATAGFPIAISKMVAESIAKGDQRDAKRIFETAFLLLGIIGIIGSTVLFTCARPLANMLGNSDADLVIQAISPAVFFVAMVSAFRGYFQGRQNMYPTAASEIIEASAKLGIGLVLAIFAANMTVNPALNAMADWAGRQVISSDVQLQFEASGAILGVTVGTLLSFLLLLTVYAFQRRKREKLPVINARSKWSILKNLVIIAIPITIGASVSSLTSLIDLATVMNRLQVNPAVFDNYNYLFAEGTEFAKNAVDNAWTAAQILEKKANSLYGMYTGQAMTMFNLPLTLVVALGMSVVPAISALLTKEDKLGARKMTESVLRITGLFAMPCAIGMSVLSEPILSFLFRNPDGAMVLQKLSIAVIFVSMVSVTNAVLQAYGKVYYPVVNMIVGGAAKVIINYFFIPVWGIDGAPIATIVCYAIIAVLNIACIIRVVKIKYNIMDMIIKPLLSALIMGLAAWGIAGLLGGVISSGRLCTVTAICVGGIVYVLAIFLLRAVRKEDVLMLPKGTMLAGMLEKMKLLK</sequence>
<feature type="transmembrane region" description="Helical" evidence="8">
    <location>
        <begin position="213"/>
        <end position="235"/>
    </location>
</feature>
<dbReference type="EMBL" id="MN577573">
    <property type="protein sequence ID" value="QGT51094.1"/>
    <property type="molecule type" value="Genomic_DNA"/>
</dbReference>
<feature type="transmembrane region" description="Helical" evidence="8">
    <location>
        <begin position="341"/>
        <end position="363"/>
    </location>
</feature>
<dbReference type="InterPro" id="IPR024923">
    <property type="entry name" value="PG_synth_SpoVB"/>
</dbReference>
<evidence type="ECO:0000256" key="7">
    <source>
        <dbReference type="ARBA" id="ARBA00023136"/>
    </source>
</evidence>
<evidence type="ECO:0000313" key="9">
    <source>
        <dbReference type="EMBL" id="QGT51094.1"/>
    </source>
</evidence>
<feature type="transmembrane region" description="Helical" evidence="8">
    <location>
        <begin position="417"/>
        <end position="437"/>
    </location>
</feature>
<keyword evidence="2" id="KW-1003">Cell membrane</keyword>
<proteinExistence type="predicted"/>
<accession>A0A650EQ78</accession>
<feature type="transmembrane region" description="Helical" evidence="8">
    <location>
        <begin position="255"/>
        <end position="278"/>
    </location>
</feature>
<feature type="transmembrane region" description="Helical" evidence="8">
    <location>
        <begin position="472"/>
        <end position="494"/>
    </location>
</feature>
<dbReference type="Pfam" id="PF01943">
    <property type="entry name" value="Polysacc_synt"/>
    <property type="match status" value="1"/>
</dbReference>
<evidence type="ECO:0000256" key="2">
    <source>
        <dbReference type="ARBA" id="ARBA00022475"/>
    </source>
</evidence>
<feature type="transmembrane region" description="Helical" evidence="8">
    <location>
        <begin position="170"/>
        <end position="193"/>
    </location>
</feature>
<keyword evidence="6 8" id="KW-1133">Transmembrane helix</keyword>
<dbReference type="AlphaFoldDB" id="A0A650EQ78"/>
<dbReference type="PIRSF" id="PIRSF038958">
    <property type="entry name" value="PG_synth_SpoVB"/>
    <property type="match status" value="1"/>
</dbReference>
<dbReference type="GO" id="GO:0009252">
    <property type="term" value="P:peptidoglycan biosynthetic process"/>
    <property type="evidence" value="ECO:0007669"/>
    <property type="project" value="UniProtKB-KW"/>
</dbReference>
<keyword evidence="7 8" id="KW-0472">Membrane</keyword>
<evidence type="ECO:0000256" key="5">
    <source>
        <dbReference type="ARBA" id="ARBA00022984"/>
    </source>
</evidence>
<feature type="transmembrane region" description="Helical" evidence="8">
    <location>
        <begin position="535"/>
        <end position="556"/>
    </location>
</feature>
<dbReference type="InterPro" id="IPR002797">
    <property type="entry name" value="Polysacc_synth"/>
</dbReference>
<feature type="transmembrane region" description="Helical" evidence="8">
    <location>
        <begin position="93"/>
        <end position="116"/>
    </location>
</feature>
<organism evidence="9">
    <name type="scientific">uncultured Bacillota bacterium</name>
    <dbReference type="NCBI Taxonomy" id="344338"/>
    <lineage>
        <taxon>Bacteria</taxon>
        <taxon>Bacillati</taxon>
        <taxon>Bacillota</taxon>
        <taxon>environmental samples</taxon>
    </lineage>
</organism>
<evidence type="ECO:0000256" key="6">
    <source>
        <dbReference type="ARBA" id="ARBA00022989"/>
    </source>
</evidence>
<keyword evidence="4" id="KW-0133">Cell shape</keyword>
<dbReference type="GO" id="GO:0005886">
    <property type="term" value="C:plasma membrane"/>
    <property type="evidence" value="ECO:0007669"/>
    <property type="project" value="UniProtKB-SubCell"/>
</dbReference>
<keyword evidence="3 8" id="KW-0812">Transmembrane</keyword>
<name>A0A650EQ78_9FIRM</name>
<keyword evidence="5" id="KW-0573">Peptidoglycan synthesis</keyword>
<comment type="subcellular location">
    <subcellularLocation>
        <location evidence="1">Cell membrane</location>
        <topology evidence="1">Multi-pass membrane protein</topology>
    </subcellularLocation>
</comment>
<feature type="transmembrane region" description="Helical" evidence="8">
    <location>
        <begin position="53"/>
        <end position="72"/>
    </location>
</feature>
<reference evidence="9" key="1">
    <citation type="journal article" date="2020" name="J. ISSAAS">
        <title>Lactobacilli and other gastrointestinal microbiota of Peromyscus leucopus, reservoir host for agents of Lyme disease and other zoonoses in North America.</title>
        <authorList>
            <person name="Milovic A."/>
            <person name="Bassam K."/>
            <person name="Shao H."/>
            <person name="Chatzistamou I."/>
            <person name="Tufts D.M."/>
            <person name="Diuk-Wasser M."/>
            <person name="Barbour A.G."/>
        </authorList>
    </citation>
    <scope>NUCLEOTIDE SEQUENCE</scope>
    <source>
        <strain evidence="9">LL40</strain>
    </source>
</reference>
<evidence type="ECO:0000256" key="3">
    <source>
        <dbReference type="ARBA" id="ARBA00022692"/>
    </source>
</evidence>
<evidence type="ECO:0000256" key="4">
    <source>
        <dbReference type="ARBA" id="ARBA00022960"/>
    </source>
</evidence>
<dbReference type="CDD" id="cd13124">
    <property type="entry name" value="MATE_SpoVB_like"/>
    <property type="match status" value="1"/>
</dbReference>
<protein>
    <submittedName>
        <fullName evidence="9">Stage V sporulation protein B</fullName>
    </submittedName>
</protein>
<dbReference type="PANTHER" id="PTHR30250:SF21">
    <property type="entry name" value="LIPID II FLIPPASE MURJ"/>
    <property type="match status" value="1"/>
</dbReference>
<dbReference type="PANTHER" id="PTHR30250">
    <property type="entry name" value="PST FAMILY PREDICTED COLANIC ACID TRANSPORTER"/>
    <property type="match status" value="1"/>
</dbReference>
<dbReference type="Pfam" id="PF03023">
    <property type="entry name" value="MurJ"/>
    <property type="match status" value="1"/>
</dbReference>
<feature type="transmembrane region" description="Helical" evidence="8">
    <location>
        <begin position="444"/>
        <end position="466"/>
    </location>
</feature>
<gene>
    <name evidence="9" type="primary">spoVB</name>
    <name evidence="9" type="ORF">Firmicute1046_1700</name>
</gene>
<feature type="transmembrane region" description="Helical" evidence="8">
    <location>
        <begin position="384"/>
        <end position="405"/>
    </location>
</feature>
<dbReference type="GO" id="GO:0008360">
    <property type="term" value="P:regulation of cell shape"/>
    <property type="evidence" value="ECO:0007669"/>
    <property type="project" value="UniProtKB-KW"/>
</dbReference>
<evidence type="ECO:0000256" key="8">
    <source>
        <dbReference type="SAM" id="Phobius"/>
    </source>
</evidence>